<feature type="signal peptide" evidence="6">
    <location>
        <begin position="1"/>
        <end position="24"/>
    </location>
</feature>
<evidence type="ECO:0000256" key="3">
    <source>
        <dbReference type="ARBA" id="ARBA00022729"/>
    </source>
</evidence>
<dbReference type="InterPro" id="IPR017853">
    <property type="entry name" value="GH"/>
</dbReference>
<keyword evidence="6" id="KW-0336">GPI-anchor</keyword>
<proteinExistence type="inferred from homology"/>
<dbReference type="Proteomes" id="UP000193144">
    <property type="component" value="Unassembled WGS sequence"/>
</dbReference>
<organism evidence="7 8">
    <name type="scientific">Clohesyomyces aquaticus</name>
    <dbReference type="NCBI Taxonomy" id="1231657"/>
    <lineage>
        <taxon>Eukaryota</taxon>
        <taxon>Fungi</taxon>
        <taxon>Dikarya</taxon>
        <taxon>Ascomycota</taxon>
        <taxon>Pezizomycotina</taxon>
        <taxon>Dothideomycetes</taxon>
        <taxon>Pleosporomycetidae</taxon>
        <taxon>Pleosporales</taxon>
        <taxon>Lindgomycetaceae</taxon>
        <taxon>Clohesyomyces</taxon>
    </lineage>
</organism>
<dbReference type="Gene3D" id="3.20.20.80">
    <property type="entry name" value="Glycosidases"/>
    <property type="match status" value="1"/>
</dbReference>
<keyword evidence="8" id="KW-1185">Reference proteome</keyword>
<dbReference type="AlphaFoldDB" id="A0A1Y1Y6S8"/>
<evidence type="ECO:0000256" key="4">
    <source>
        <dbReference type="ARBA" id="ARBA00023157"/>
    </source>
</evidence>
<dbReference type="STRING" id="1231657.A0A1Y1Y6S8"/>
<dbReference type="GO" id="GO:0005886">
    <property type="term" value="C:plasma membrane"/>
    <property type="evidence" value="ECO:0007669"/>
    <property type="project" value="UniProtKB-SubCell"/>
</dbReference>
<dbReference type="SUPFAM" id="SSF51445">
    <property type="entry name" value="(Trans)glycosidases"/>
    <property type="match status" value="1"/>
</dbReference>
<keyword evidence="6 7" id="KW-0808">Transferase</keyword>
<dbReference type="Pfam" id="PF03198">
    <property type="entry name" value="Glyco_hydro_72"/>
    <property type="match status" value="1"/>
</dbReference>
<keyword evidence="6" id="KW-0449">Lipoprotein</keyword>
<evidence type="ECO:0000256" key="2">
    <source>
        <dbReference type="ARBA" id="ARBA00007528"/>
    </source>
</evidence>
<dbReference type="InterPro" id="IPR004886">
    <property type="entry name" value="Glucanosyltransferase"/>
</dbReference>
<sequence>MCSGISTTVLVFFSVILRSLLTVAIEVDPIVIKWSQFFFKSNGSEFFIRGINYQYFGVNGASSTEYIDPLSDKTICERDTPYLQRLSINVVRITYLDPTRDHTLCLNLLAAAGIYVITDLSGPTDRLSLEPRWDTNMLARYTSVVDALAGFTNVLAVSVGDLYFHSTYNDYIPFIKAAVRDIKKHIQDKKYRSIPVGYVTNTTFRSLSIDEMEYMTCDTPRVDFMGLRMTYSYYTNCTSDDDINHVATVFRDSTIPVFLDSWGCRVDPSNDNRTFEQIDTIYSNNVSRVLAGGIVEGYFQRTDPESNFGLVNAHYDTVDVTNGFRIFSSRIANASPVSTNINDYVPVNTASQDCSSKTSPSGVESTVLPPIPNKKLCSCMMGRSSMRCVAKEDGFDKMNATDQYYALKEICENKQDSCIGIYNIGSLGEYGAFRQVQSQGKMAFWSAKGR</sequence>
<protein>
    <recommendedName>
        <fullName evidence="6">1,3-beta-glucanosyltransferase</fullName>
        <ecNumber evidence="6">2.4.1.-</ecNumber>
    </recommendedName>
</protein>
<dbReference type="EC" id="2.4.1.-" evidence="6"/>
<evidence type="ECO:0000256" key="5">
    <source>
        <dbReference type="ARBA" id="ARBA00023180"/>
    </source>
</evidence>
<gene>
    <name evidence="7" type="ORF">BCR34DRAFT_550632</name>
</gene>
<reference evidence="7 8" key="1">
    <citation type="submission" date="2016-07" db="EMBL/GenBank/DDBJ databases">
        <title>Pervasive Adenine N6-methylation of Active Genes in Fungi.</title>
        <authorList>
            <consortium name="DOE Joint Genome Institute"/>
            <person name="Mondo S.J."/>
            <person name="Dannebaum R.O."/>
            <person name="Kuo R.C."/>
            <person name="Labutti K."/>
            <person name="Haridas S."/>
            <person name="Kuo A."/>
            <person name="Salamov A."/>
            <person name="Ahrendt S.R."/>
            <person name="Lipzen A."/>
            <person name="Sullivan W."/>
            <person name="Andreopoulos W.B."/>
            <person name="Clum A."/>
            <person name="Lindquist E."/>
            <person name="Daum C."/>
            <person name="Ramamoorthy G.K."/>
            <person name="Gryganskyi A."/>
            <person name="Culley D."/>
            <person name="Magnuson J.K."/>
            <person name="James T.Y."/>
            <person name="O'Malley M.A."/>
            <person name="Stajich J.E."/>
            <person name="Spatafora J.W."/>
            <person name="Visel A."/>
            <person name="Grigoriev I.V."/>
        </authorList>
    </citation>
    <scope>NUCLEOTIDE SEQUENCE [LARGE SCALE GENOMIC DNA]</scope>
    <source>
        <strain evidence="7 8">CBS 115471</strain>
    </source>
</reference>
<accession>A0A1Y1Y6S8</accession>
<evidence type="ECO:0000256" key="6">
    <source>
        <dbReference type="RuleBase" id="RU361209"/>
    </source>
</evidence>
<comment type="similarity">
    <text evidence="2 6">Belongs to the glycosyl hydrolase 72 family.</text>
</comment>
<comment type="caution">
    <text evidence="7">The sequence shown here is derived from an EMBL/GenBank/DDBJ whole genome shotgun (WGS) entry which is preliminary data.</text>
</comment>
<comment type="subcellular location">
    <subcellularLocation>
        <location evidence="1 6">Cell membrane</location>
        <topology evidence="1 6">Lipid-anchor</topology>
        <topology evidence="1 6">GPI-anchor</topology>
    </subcellularLocation>
</comment>
<evidence type="ECO:0000313" key="7">
    <source>
        <dbReference type="EMBL" id="ORX93669.1"/>
    </source>
</evidence>
<dbReference type="EMBL" id="MCFA01000332">
    <property type="protein sequence ID" value="ORX93669.1"/>
    <property type="molecule type" value="Genomic_DNA"/>
</dbReference>
<keyword evidence="4" id="KW-1015">Disulfide bond</keyword>
<dbReference type="Gene3D" id="1.20.58.1040">
    <property type="match status" value="1"/>
</dbReference>
<dbReference type="GO" id="GO:0031505">
    <property type="term" value="P:fungal-type cell wall organization"/>
    <property type="evidence" value="ECO:0007669"/>
    <property type="project" value="TreeGrafter"/>
</dbReference>
<keyword evidence="5" id="KW-0325">Glycoprotein</keyword>
<name>A0A1Y1Y6S8_9PLEO</name>
<dbReference type="PANTHER" id="PTHR31468">
    <property type="entry name" value="1,3-BETA-GLUCANOSYLTRANSFERASE GAS1"/>
    <property type="match status" value="1"/>
</dbReference>
<comment type="function">
    <text evidence="6">Splits internally a 1,3-beta-glucan molecule and transfers the newly generated reducing end (the donor) to the non-reducing end of another 1,3-beta-glucan molecule (the acceptor) forming a 1,3-beta linkage, resulting in the elongation of 1,3-beta-glucan chains in the cell wall.</text>
</comment>
<keyword evidence="3 6" id="KW-0732">Signal</keyword>
<keyword evidence="6" id="KW-0472">Membrane</keyword>
<dbReference type="PANTHER" id="PTHR31468:SF2">
    <property type="entry name" value="1,3-BETA-GLUCANOSYLTRANSFERASE GAS1"/>
    <property type="match status" value="1"/>
</dbReference>
<evidence type="ECO:0000313" key="8">
    <source>
        <dbReference type="Proteomes" id="UP000193144"/>
    </source>
</evidence>
<dbReference type="GO" id="GO:0071970">
    <property type="term" value="P:fungal-type cell wall (1-&gt;3)-beta-D-glucan biosynthetic process"/>
    <property type="evidence" value="ECO:0007669"/>
    <property type="project" value="TreeGrafter"/>
</dbReference>
<dbReference type="GO" id="GO:0042124">
    <property type="term" value="F:1,3-beta-glucanosyltransferase activity"/>
    <property type="evidence" value="ECO:0007669"/>
    <property type="project" value="TreeGrafter"/>
</dbReference>
<dbReference type="OrthoDB" id="3796639at2759"/>
<evidence type="ECO:0000256" key="1">
    <source>
        <dbReference type="ARBA" id="ARBA00004609"/>
    </source>
</evidence>
<feature type="chain" id="PRO_5011826193" description="1,3-beta-glucanosyltransferase" evidence="6">
    <location>
        <begin position="25"/>
        <end position="450"/>
    </location>
</feature>
<dbReference type="GO" id="GO:0098552">
    <property type="term" value="C:side of membrane"/>
    <property type="evidence" value="ECO:0007669"/>
    <property type="project" value="UniProtKB-KW"/>
</dbReference>